<feature type="domain" description="Copper amine oxidase-like N-terminal" evidence="2">
    <location>
        <begin position="33"/>
        <end position="139"/>
    </location>
</feature>
<gene>
    <name evidence="3" type="ORF">A8709_05670</name>
</gene>
<dbReference type="OrthoDB" id="1954422at2"/>
<sequence length="388" mass="42787">MKKLFVSGMVAFSLIIGAAGVSAAEGQGIKVLVDDKALTFEVQPYLAEGNTLVQFRTAFEALGLKVDWDAGKQEVTGVNDKTNVKLVIGSTTAWVNGKEIQLEVAPVIKDNVTFIPLRFVGEASGREVSWDGLSQTVYIAKTDQQIKHVVQRQVDGSALEDVNAVLATIDPASPVYESTKAILTQTFALYDLAYDLKISDKVEVDKDNASVAFTQTTKKVKGPDFENTQVEAVALLKRINGEWKTSQTVINKIDYLKADQYKEETITLPTDEQSKILAVIERDRQLSEKEDFDSLTALYDSSYPDIAQKMIQGKQLAAVFELTFTNTSVKIIKATTNEAYVRVQSKISKVSGPDFRNFNSDDMTVLKKQTDGTWKISNGIPLSISFIE</sequence>
<dbReference type="InterPro" id="IPR036582">
    <property type="entry name" value="Mao_N_sf"/>
</dbReference>
<feature type="signal peptide" evidence="1">
    <location>
        <begin position="1"/>
        <end position="23"/>
    </location>
</feature>
<dbReference type="Pfam" id="PF07833">
    <property type="entry name" value="Cu_amine_oxidN1"/>
    <property type="match status" value="1"/>
</dbReference>
<organism evidence="3 4">
    <name type="scientific">Paenibacillus pectinilyticus</name>
    <dbReference type="NCBI Taxonomy" id="512399"/>
    <lineage>
        <taxon>Bacteria</taxon>
        <taxon>Bacillati</taxon>
        <taxon>Bacillota</taxon>
        <taxon>Bacilli</taxon>
        <taxon>Bacillales</taxon>
        <taxon>Paenibacillaceae</taxon>
        <taxon>Paenibacillus</taxon>
    </lineage>
</organism>
<dbReference type="InterPro" id="IPR012854">
    <property type="entry name" value="Cu_amine_oxidase-like_N"/>
</dbReference>
<protein>
    <recommendedName>
        <fullName evidence="2">Copper amine oxidase-like N-terminal domain-containing protein</fullName>
    </recommendedName>
</protein>
<dbReference type="SUPFAM" id="SSF55383">
    <property type="entry name" value="Copper amine oxidase, domain N"/>
    <property type="match status" value="1"/>
</dbReference>
<proteinExistence type="predicted"/>
<feature type="chain" id="PRO_5008649466" description="Copper amine oxidase-like N-terminal domain-containing protein" evidence="1">
    <location>
        <begin position="24"/>
        <end position="388"/>
    </location>
</feature>
<dbReference type="AlphaFoldDB" id="A0A1C0ZSW8"/>
<dbReference type="Proteomes" id="UP000093309">
    <property type="component" value="Unassembled WGS sequence"/>
</dbReference>
<dbReference type="Gene3D" id="3.30.457.10">
    <property type="entry name" value="Copper amine oxidase-like, N-terminal domain"/>
    <property type="match status" value="1"/>
</dbReference>
<keyword evidence="1" id="KW-0732">Signal</keyword>
<accession>A0A1C0ZSW8</accession>
<comment type="caution">
    <text evidence="3">The sequence shown here is derived from an EMBL/GenBank/DDBJ whole genome shotgun (WGS) entry which is preliminary data.</text>
</comment>
<reference evidence="4" key="1">
    <citation type="submission" date="2016-05" db="EMBL/GenBank/DDBJ databases">
        <title>Paenibacillus oryzae. sp. nov., isolated from the rice root.</title>
        <authorList>
            <person name="Zhang J."/>
            <person name="Zhang X."/>
        </authorList>
    </citation>
    <scope>NUCLEOTIDE SEQUENCE [LARGE SCALE GENOMIC DNA]</scope>
    <source>
        <strain evidence="4">KCTC13222</strain>
    </source>
</reference>
<evidence type="ECO:0000259" key="2">
    <source>
        <dbReference type="Pfam" id="PF07833"/>
    </source>
</evidence>
<evidence type="ECO:0000256" key="1">
    <source>
        <dbReference type="SAM" id="SignalP"/>
    </source>
</evidence>
<dbReference type="RefSeq" id="WP_065857955.1">
    <property type="nucleotide sequence ID" value="NZ_LYPC01000028.1"/>
</dbReference>
<evidence type="ECO:0000313" key="4">
    <source>
        <dbReference type="Proteomes" id="UP000093309"/>
    </source>
</evidence>
<dbReference type="EMBL" id="LYPC01000028">
    <property type="protein sequence ID" value="OCT11170.1"/>
    <property type="molecule type" value="Genomic_DNA"/>
</dbReference>
<name>A0A1C0ZSW8_9BACL</name>
<dbReference type="STRING" id="512399.A8709_05670"/>
<evidence type="ECO:0000313" key="3">
    <source>
        <dbReference type="EMBL" id="OCT11170.1"/>
    </source>
</evidence>
<keyword evidence="4" id="KW-1185">Reference proteome</keyword>